<evidence type="ECO:0000256" key="4">
    <source>
        <dbReference type="ARBA" id="ARBA00022454"/>
    </source>
</evidence>
<protein>
    <submittedName>
        <fullName evidence="8">Inner kinetochore subunit mal2</fullName>
    </submittedName>
</protein>
<dbReference type="GO" id="GO:0005634">
    <property type="term" value="C:nucleus"/>
    <property type="evidence" value="ECO:0007669"/>
    <property type="project" value="UniProtKB-SubCell"/>
</dbReference>
<evidence type="ECO:0000313" key="9">
    <source>
        <dbReference type="Proteomes" id="UP001146793"/>
    </source>
</evidence>
<reference evidence="8" key="1">
    <citation type="submission" date="2022-08" db="EMBL/GenBank/DDBJ databases">
        <title>Novel sulphate-reducing endosymbionts in the free-living metamonad Anaeramoeba.</title>
        <authorList>
            <person name="Jerlstrom-Hultqvist J."/>
            <person name="Cepicka I."/>
            <person name="Gallot-Lavallee L."/>
            <person name="Salas-Leiva D."/>
            <person name="Curtis B.A."/>
            <person name="Zahonova K."/>
            <person name="Pipaliya S."/>
            <person name="Dacks J."/>
            <person name="Roger A.J."/>
        </authorList>
    </citation>
    <scope>NUCLEOTIDE SEQUENCE</scope>
    <source>
        <strain evidence="8">Busselton2</strain>
    </source>
</reference>
<evidence type="ECO:0000256" key="2">
    <source>
        <dbReference type="ARBA" id="ARBA00004584"/>
    </source>
</evidence>
<gene>
    <name evidence="8" type="ORF">M0812_26658</name>
</gene>
<dbReference type="PANTHER" id="PTHR14582">
    <property type="entry name" value="INNER KINETOCHORE SUBUNIT MAL2"/>
    <property type="match status" value="1"/>
</dbReference>
<keyword evidence="6" id="KW-0137">Centromere</keyword>
<comment type="similarity">
    <text evidence="3">Belongs to the CENP-O/MCM21 family.</text>
</comment>
<evidence type="ECO:0000256" key="5">
    <source>
        <dbReference type="ARBA" id="ARBA00023242"/>
    </source>
</evidence>
<dbReference type="GO" id="GO:0031511">
    <property type="term" value="C:Mis6-Sim4 complex"/>
    <property type="evidence" value="ECO:0007669"/>
    <property type="project" value="TreeGrafter"/>
</dbReference>
<dbReference type="EMBL" id="JANTQA010000063">
    <property type="protein sequence ID" value="KAJ3427079.1"/>
    <property type="molecule type" value="Genomic_DNA"/>
</dbReference>
<evidence type="ECO:0000256" key="3">
    <source>
        <dbReference type="ARBA" id="ARBA00007321"/>
    </source>
</evidence>
<comment type="subcellular location">
    <subcellularLocation>
        <location evidence="2">Chromosome</location>
        <location evidence="2">Centromere</location>
    </subcellularLocation>
    <subcellularLocation>
        <location evidence="1">Nucleus</location>
    </subcellularLocation>
</comment>
<evidence type="ECO:0000256" key="1">
    <source>
        <dbReference type="ARBA" id="ARBA00004123"/>
    </source>
</evidence>
<comment type="caution">
    <text evidence="8">The sequence shown here is derived from an EMBL/GenBank/DDBJ whole genome shotgun (WGS) entry which is preliminary data.</text>
</comment>
<dbReference type="Pfam" id="PF09496">
    <property type="entry name" value="CENP-O"/>
    <property type="match status" value="1"/>
</dbReference>
<keyword evidence="5" id="KW-0539">Nucleus</keyword>
<evidence type="ECO:0000256" key="7">
    <source>
        <dbReference type="SAM" id="Coils"/>
    </source>
</evidence>
<organism evidence="8 9">
    <name type="scientific">Anaeramoeba flamelloides</name>
    <dbReference type="NCBI Taxonomy" id="1746091"/>
    <lineage>
        <taxon>Eukaryota</taxon>
        <taxon>Metamonada</taxon>
        <taxon>Anaeramoebidae</taxon>
        <taxon>Anaeramoeba</taxon>
    </lineage>
</organism>
<name>A0AAV7YC56_9EUKA</name>
<keyword evidence="7" id="KW-0175">Coiled coil</keyword>
<feature type="coiled-coil region" evidence="7">
    <location>
        <begin position="6"/>
        <end position="64"/>
    </location>
</feature>
<sequence length="273" mass="32225">MNNKEVVKNNDDLKNLQQKLSNLLRERDELATNYSLLNQKYDEISSVDEENQKKEKEKEKFNKKNSGLDKVAHQLPEICKLSGVMISQLDEQQILIQLQTLHKGVLLEVYSIILVKESKTNKLIPYKHTIPHFIQFQSISNELLNSNFEEYLNTIYNLMNSFVSRREQYNECKEKITKEKQKISIFCSNQQYLQIEIEFNKLPTEKKKKQKGPFRAQLFYDKSSILPSKVNVFREVDDEDSNRKIWKIINQNKAHSSFLKNFITQALMELSLL</sequence>
<evidence type="ECO:0000313" key="8">
    <source>
        <dbReference type="EMBL" id="KAJ3427079.1"/>
    </source>
</evidence>
<evidence type="ECO:0000256" key="6">
    <source>
        <dbReference type="ARBA" id="ARBA00023328"/>
    </source>
</evidence>
<dbReference type="AlphaFoldDB" id="A0AAV7YC56"/>
<accession>A0AAV7YC56</accession>
<keyword evidence="4" id="KW-0158">Chromosome</keyword>
<proteinExistence type="inferred from homology"/>
<dbReference type="Proteomes" id="UP001146793">
    <property type="component" value="Unassembled WGS sequence"/>
</dbReference>
<dbReference type="PANTHER" id="PTHR14582:SF1">
    <property type="entry name" value="CENTROMERE PROTEIN O"/>
    <property type="match status" value="1"/>
</dbReference>
<dbReference type="InterPro" id="IPR018464">
    <property type="entry name" value="CENP-O"/>
</dbReference>